<dbReference type="RefSeq" id="WP_346042760.1">
    <property type="nucleotide sequence ID" value="NZ_BAAACP010000003.1"/>
</dbReference>
<evidence type="ECO:0000313" key="3">
    <source>
        <dbReference type="Proteomes" id="UP001400965"/>
    </source>
</evidence>
<sequence>MSRVERKLEEKNKKKARKAIYRFIFLIVMTFIVSICAFFIDKEATLMIGEVKEYNIEVFINNFGNSVMDTIKDIKGKLSKLNNLK</sequence>
<accession>A0ABN1LZS0</accession>
<keyword evidence="1" id="KW-0812">Transmembrane</keyword>
<feature type="transmembrane region" description="Helical" evidence="1">
    <location>
        <begin position="20"/>
        <end position="40"/>
    </location>
</feature>
<proteinExistence type="predicted"/>
<comment type="caution">
    <text evidence="2">The sequence shown here is derived from an EMBL/GenBank/DDBJ whole genome shotgun (WGS) entry which is preliminary data.</text>
</comment>
<keyword evidence="1" id="KW-1133">Transmembrane helix</keyword>
<reference evidence="2 3" key="1">
    <citation type="journal article" date="2019" name="Int. J. Syst. Evol. Microbiol.">
        <title>The Global Catalogue of Microorganisms (GCM) 10K type strain sequencing project: providing services to taxonomists for standard genome sequencing and annotation.</title>
        <authorList>
            <consortium name="The Broad Institute Genomics Platform"/>
            <consortium name="The Broad Institute Genome Sequencing Center for Infectious Disease"/>
            <person name="Wu L."/>
            <person name="Ma J."/>
        </authorList>
    </citation>
    <scope>NUCLEOTIDE SEQUENCE [LARGE SCALE GENOMIC DNA]</scope>
    <source>
        <strain evidence="2 3">JCM 6486</strain>
    </source>
</reference>
<dbReference type="EMBL" id="BAAACP010000003">
    <property type="protein sequence ID" value="GAA0862455.1"/>
    <property type="molecule type" value="Genomic_DNA"/>
</dbReference>
<evidence type="ECO:0000256" key="1">
    <source>
        <dbReference type="SAM" id="Phobius"/>
    </source>
</evidence>
<keyword evidence="3" id="KW-1185">Reference proteome</keyword>
<evidence type="ECO:0000313" key="2">
    <source>
        <dbReference type="EMBL" id="GAA0862455.1"/>
    </source>
</evidence>
<organism evidence="2 3">
    <name type="scientific">Paraclostridium tenue</name>
    <dbReference type="NCBI Taxonomy" id="1737"/>
    <lineage>
        <taxon>Bacteria</taxon>
        <taxon>Bacillati</taxon>
        <taxon>Bacillota</taxon>
        <taxon>Clostridia</taxon>
        <taxon>Peptostreptococcales</taxon>
        <taxon>Peptostreptococcaceae</taxon>
        <taxon>Paraclostridium</taxon>
    </lineage>
</organism>
<protein>
    <submittedName>
        <fullName evidence="2">Uncharacterized protein</fullName>
    </submittedName>
</protein>
<gene>
    <name evidence="2" type="ORF">GCM10008917_07860</name>
</gene>
<dbReference type="Proteomes" id="UP001400965">
    <property type="component" value="Unassembled WGS sequence"/>
</dbReference>
<name>A0ABN1LZS0_9FIRM</name>
<keyword evidence="1" id="KW-0472">Membrane</keyword>